<protein>
    <submittedName>
        <fullName evidence="6">Oxidoreductase</fullName>
    </submittedName>
</protein>
<evidence type="ECO:0000256" key="1">
    <source>
        <dbReference type="ARBA" id="ARBA00022485"/>
    </source>
</evidence>
<keyword evidence="3" id="KW-0408">Iron</keyword>
<keyword evidence="7" id="KW-1185">Reference proteome</keyword>
<dbReference type="Gene3D" id="2.60.40.10">
    <property type="entry name" value="Immunoglobulins"/>
    <property type="match status" value="1"/>
</dbReference>
<dbReference type="SUPFAM" id="SSF54862">
    <property type="entry name" value="4Fe-4S ferredoxins"/>
    <property type="match status" value="1"/>
</dbReference>
<keyword evidence="2" id="KW-0479">Metal-binding</keyword>
<sequence>MKALVVDLNRCNGCFNCQLACKDEHCDNDWSPYAKPQPTTGQFWCRVDQQERGRVPVVRVNYTPVFCGMCDDAACLKVAENGAVYRREDGLVIIDPEKAKGQRQIAEACPLGLVYWNESLNIPQKCTGCAHLLDDGWSEPRCVDVCATGALRYGELDDFKDELDVATVAEELAGSGSHVYYLNRPKRWIAGTVADRSQNEVIIGASVSILDGNGTCVARLETDEFGDFKYDDCEKQCYRVLIEAAGYAPIELDADCTNQDVVFDDIFVDGGAR</sequence>
<dbReference type="PANTHER" id="PTHR43177:SF3">
    <property type="entry name" value="PROTEIN NRFC HOMOLOG"/>
    <property type="match status" value="1"/>
</dbReference>
<dbReference type="EMBL" id="JASJEU010000008">
    <property type="protein sequence ID" value="MDJ1650142.1"/>
    <property type="molecule type" value="Genomic_DNA"/>
</dbReference>
<gene>
    <name evidence="6" type="ORF">QNJ86_04975</name>
</gene>
<evidence type="ECO:0000256" key="4">
    <source>
        <dbReference type="ARBA" id="ARBA00023014"/>
    </source>
</evidence>
<feature type="domain" description="4Fe-4S ferredoxin-type" evidence="5">
    <location>
        <begin position="2"/>
        <end position="31"/>
    </location>
</feature>
<organism evidence="6 7">
    <name type="scientific">Gordonibacter faecis</name>
    <dbReference type="NCBI Taxonomy" id="3047475"/>
    <lineage>
        <taxon>Bacteria</taxon>
        <taxon>Bacillati</taxon>
        <taxon>Actinomycetota</taxon>
        <taxon>Coriobacteriia</taxon>
        <taxon>Eggerthellales</taxon>
        <taxon>Eggerthellaceae</taxon>
        <taxon>Gordonibacter</taxon>
    </lineage>
</organism>
<dbReference type="Pfam" id="PF13247">
    <property type="entry name" value="Fer4_11"/>
    <property type="match status" value="1"/>
</dbReference>
<dbReference type="PANTHER" id="PTHR43177">
    <property type="entry name" value="PROTEIN NRFC"/>
    <property type="match status" value="1"/>
</dbReference>
<reference evidence="6 7" key="1">
    <citation type="submission" date="2023-05" db="EMBL/GenBank/DDBJ databases">
        <title>Gordonibacter KGMB12511T sp. nov., isolated from faeces of healthy Korean.</title>
        <authorList>
            <person name="Kim H.S."/>
            <person name="Kim J.-S."/>
            <person name="Suh M.K."/>
            <person name="Eom M.K."/>
            <person name="Do H.E."/>
            <person name="Lee J.-S."/>
        </authorList>
    </citation>
    <scope>NUCLEOTIDE SEQUENCE [LARGE SCALE GENOMIC DNA]</scope>
    <source>
        <strain evidence="6 7">KGMB12511</strain>
    </source>
</reference>
<dbReference type="PROSITE" id="PS51379">
    <property type="entry name" value="4FE4S_FER_2"/>
    <property type="match status" value="1"/>
</dbReference>
<keyword evidence="1" id="KW-0004">4Fe-4S</keyword>
<dbReference type="InterPro" id="IPR017896">
    <property type="entry name" value="4Fe4S_Fe-S-bd"/>
</dbReference>
<evidence type="ECO:0000256" key="3">
    <source>
        <dbReference type="ARBA" id="ARBA00023004"/>
    </source>
</evidence>
<proteinExistence type="predicted"/>
<evidence type="ECO:0000259" key="5">
    <source>
        <dbReference type="PROSITE" id="PS51379"/>
    </source>
</evidence>
<accession>A0ABT7DKT8</accession>
<evidence type="ECO:0000313" key="6">
    <source>
        <dbReference type="EMBL" id="MDJ1650142.1"/>
    </source>
</evidence>
<name>A0ABT7DKT8_9ACTN</name>
<evidence type="ECO:0000313" key="7">
    <source>
        <dbReference type="Proteomes" id="UP001232750"/>
    </source>
</evidence>
<dbReference type="InterPro" id="IPR050954">
    <property type="entry name" value="ET_IronSulfur_Cluster-Binding"/>
</dbReference>
<dbReference type="SUPFAM" id="SSF49478">
    <property type="entry name" value="Cna protein B-type domain"/>
    <property type="match status" value="1"/>
</dbReference>
<dbReference type="Proteomes" id="UP001232750">
    <property type="component" value="Unassembled WGS sequence"/>
</dbReference>
<keyword evidence="4" id="KW-0411">Iron-sulfur</keyword>
<comment type="caution">
    <text evidence="6">The sequence shown here is derived from an EMBL/GenBank/DDBJ whole genome shotgun (WGS) entry which is preliminary data.</text>
</comment>
<dbReference type="RefSeq" id="WP_283831491.1">
    <property type="nucleotide sequence ID" value="NZ_JASJEU010000008.1"/>
</dbReference>
<evidence type="ECO:0000256" key="2">
    <source>
        <dbReference type="ARBA" id="ARBA00022723"/>
    </source>
</evidence>
<dbReference type="InterPro" id="IPR013783">
    <property type="entry name" value="Ig-like_fold"/>
</dbReference>
<dbReference type="Gene3D" id="3.30.70.20">
    <property type="match status" value="2"/>
</dbReference>